<dbReference type="CDD" id="cd14687">
    <property type="entry name" value="bZIP_ATF2"/>
    <property type="match status" value="1"/>
</dbReference>
<protein>
    <recommendedName>
        <fullName evidence="6">BZIP domain-containing protein</fullName>
    </recommendedName>
</protein>
<evidence type="ECO:0000256" key="3">
    <source>
        <dbReference type="ARBA" id="ARBA00023163"/>
    </source>
</evidence>
<evidence type="ECO:0000256" key="5">
    <source>
        <dbReference type="SAM" id="MobiDB-lite"/>
    </source>
</evidence>
<keyword evidence="4" id="KW-0539">Nucleus</keyword>
<keyword evidence="3" id="KW-0804">Transcription</keyword>
<accession>A0ABR4FH56</accession>
<keyword evidence="2" id="KW-0805">Transcription regulation</keyword>
<dbReference type="SMART" id="SM00338">
    <property type="entry name" value="BRLZ"/>
    <property type="match status" value="1"/>
</dbReference>
<evidence type="ECO:0000259" key="6">
    <source>
        <dbReference type="PROSITE" id="PS50217"/>
    </source>
</evidence>
<dbReference type="Proteomes" id="UP001610563">
    <property type="component" value="Unassembled WGS sequence"/>
</dbReference>
<feature type="domain" description="BZIP" evidence="6">
    <location>
        <begin position="156"/>
        <end position="219"/>
    </location>
</feature>
<dbReference type="PANTHER" id="PTHR19304">
    <property type="entry name" value="CYCLIC-AMP RESPONSE ELEMENT BINDING PROTEIN"/>
    <property type="match status" value="1"/>
</dbReference>
<dbReference type="PROSITE" id="PS50217">
    <property type="entry name" value="BZIP"/>
    <property type="match status" value="1"/>
</dbReference>
<feature type="region of interest" description="Disordered" evidence="5">
    <location>
        <begin position="241"/>
        <end position="275"/>
    </location>
</feature>
<evidence type="ECO:0000313" key="7">
    <source>
        <dbReference type="EMBL" id="KAL2782572.1"/>
    </source>
</evidence>
<keyword evidence="8" id="KW-1185">Reference proteome</keyword>
<evidence type="ECO:0000256" key="1">
    <source>
        <dbReference type="ARBA" id="ARBA00004123"/>
    </source>
</evidence>
<dbReference type="SUPFAM" id="SSF57959">
    <property type="entry name" value="Leucine zipper domain"/>
    <property type="match status" value="1"/>
</dbReference>
<evidence type="ECO:0000313" key="8">
    <source>
        <dbReference type="Proteomes" id="UP001610563"/>
    </source>
</evidence>
<name>A0ABR4FH56_9EURO</name>
<dbReference type="InterPro" id="IPR051027">
    <property type="entry name" value="bZIP_transcription_factors"/>
</dbReference>
<proteinExistence type="predicted"/>
<evidence type="ECO:0000256" key="2">
    <source>
        <dbReference type="ARBA" id="ARBA00023015"/>
    </source>
</evidence>
<comment type="caution">
    <text evidence="7">The sequence shown here is derived from an EMBL/GenBank/DDBJ whole genome shotgun (WGS) entry which is preliminary data.</text>
</comment>
<feature type="compositionally biased region" description="Polar residues" evidence="5">
    <location>
        <begin position="261"/>
        <end position="271"/>
    </location>
</feature>
<feature type="region of interest" description="Disordered" evidence="5">
    <location>
        <begin position="46"/>
        <end position="94"/>
    </location>
</feature>
<dbReference type="Gene3D" id="1.20.5.170">
    <property type="match status" value="1"/>
</dbReference>
<sequence>MSPCASFYPAGPLENLVASPSSLLLSNGFNPEFLNLALLDKRTHRDIQKGSQHSNNPDRTPSIPPSVQSKTTTRRLRSRQLLPESQTNRERSLEGKTIKALLFFQHPSSTNFSNKHDHNPNPDQGLGFDGAPSHHSDLSSYTKSSPTRPGFWRDKVQKREKHLERNRMAASKSRQKKKHETDQLKAQFNKVSRQKQLLEEEVKRLHSDLLYLKDQILMHSQCDDEAIHSYLGRMVEEATKRGSLSSVSMEEEVPESESPPGTNAQPCQDTEQGLLGLFSPEPDGMLCGVEKPIIDPEIYQLAGSIFDNELSVS</sequence>
<feature type="region of interest" description="Disordered" evidence="5">
    <location>
        <begin position="109"/>
        <end position="188"/>
    </location>
</feature>
<dbReference type="Pfam" id="PF00170">
    <property type="entry name" value="bZIP_1"/>
    <property type="match status" value="1"/>
</dbReference>
<evidence type="ECO:0000256" key="4">
    <source>
        <dbReference type="ARBA" id="ARBA00023242"/>
    </source>
</evidence>
<feature type="compositionally biased region" description="Basic and acidic residues" evidence="5">
    <location>
        <begin position="151"/>
        <end position="167"/>
    </location>
</feature>
<reference evidence="7 8" key="1">
    <citation type="submission" date="2024-07" db="EMBL/GenBank/DDBJ databases">
        <title>Section-level genome sequencing and comparative genomics of Aspergillus sections Usti and Cavernicolus.</title>
        <authorList>
            <consortium name="Lawrence Berkeley National Laboratory"/>
            <person name="Nybo J.L."/>
            <person name="Vesth T.C."/>
            <person name="Theobald S."/>
            <person name="Frisvad J.C."/>
            <person name="Larsen T.O."/>
            <person name="Kjaerboelling I."/>
            <person name="Rothschild-Mancinelli K."/>
            <person name="Lyhne E.K."/>
            <person name="Kogle M.E."/>
            <person name="Barry K."/>
            <person name="Clum A."/>
            <person name="Na H."/>
            <person name="Ledsgaard L."/>
            <person name="Lin J."/>
            <person name="Lipzen A."/>
            <person name="Kuo A."/>
            <person name="Riley R."/>
            <person name="Mondo S."/>
            <person name="Labutti K."/>
            <person name="Haridas S."/>
            <person name="Pangalinan J."/>
            <person name="Salamov A.A."/>
            <person name="Simmons B.A."/>
            <person name="Magnuson J.K."/>
            <person name="Chen J."/>
            <person name="Drula E."/>
            <person name="Henrissat B."/>
            <person name="Wiebenga A."/>
            <person name="Lubbers R.J."/>
            <person name="Gomes A.C."/>
            <person name="Makela M.R."/>
            <person name="Stajich J."/>
            <person name="Grigoriev I.V."/>
            <person name="Mortensen U.H."/>
            <person name="De Vries R.P."/>
            <person name="Baker S.E."/>
            <person name="Andersen M.R."/>
        </authorList>
    </citation>
    <scope>NUCLEOTIDE SEQUENCE [LARGE SCALE GENOMIC DNA]</scope>
    <source>
        <strain evidence="7 8">CBS 209.92</strain>
    </source>
</reference>
<dbReference type="InterPro" id="IPR046347">
    <property type="entry name" value="bZIP_sf"/>
</dbReference>
<dbReference type="EMBL" id="JBFTWV010000385">
    <property type="protein sequence ID" value="KAL2782572.1"/>
    <property type="molecule type" value="Genomic_DNA"/>
</dbReference>
<organism evidence="7 8">
    <name type="scientific">Aspergillus keveii</name>
    <dbReference type="NCBI Taxonomy" id="714993"/>
    <lineage>
        <taxon>Eukaryota</taxon>
        <taxon>Fungi</taxon>
        <taxon>Dikarya</taxon>
        <taxon>Ascomycota</taxon>
        <taxon>Pezizomycotina</taxon>
        <taxon>Eurotiomycetes</taxon>
        <taxon>Eurotiomycetidae</taxon>
        <taxon>Eurotiales</taxon>
        <taxon>Aspergillaceae</taxon>
        <taxon>Aspergillus</taxon>
        <taxon>Aspergillus subgen. Nidulantes</taxon>
    </lineage>
</organism>
<dbReference type="PROSITE" id="PS00036">
    <property type="entry name" value="BZIP_BASIC"/>
    <property type="match status" value="1"/>
</dbReference>
<feature type="compositionally biased region" description="Polar residues" evidence="5">
    <location>
        <begin position="49"/>
        <end position="70"/>
    </location>
</feature>
<dbReference type="InterPro" id="IPR004827">
    <property type="entry name" value="bZIP"/>
</dbReference>
<comment type="subcellular location">
    <subcellularLocation>
        <location evidence="1">Nucleus</location>
    </subcellularLocation>
</comment>
<feature type="compositionally biased region" description="Polar residues" evidence="5">
    <location>
        <begin position="138"/>
        <end position="147"/>
    </location>
</feature>
<gene>
    <name evidence="7" type="ORF">BJX66DRAFT_176741</name>
</gene>